<keyword evidence="4 6" id="KW-0472">Membrane</keyword>
<name>A0A7S1QGV5_ALECA</name>
<dbReference type="PANTHER" id="PTHR23423">
    <property type="entry name" value="ORGANIC SOLUTE TRANSPORTER-RELATED"/>
    <property type="match status" value="1"/>
</dbReference>
<evidence type="ECO:0000256" key="2">
    <source>
        <dbReference type="ARBA" id="ARBA00022692"/>
    </source>
</evidence>
<feature type="compositionally biased region" description="Low complexity" evidence="5">
    <location>
        <begin position="387"/>
        <end position="398"/>
    </location>
</feature>
<sequence length="398" mass="43874">MDKSVAEVKGLSLGPTVDVFFETCLKDMPVGMIVVWSTAAIALAATLFIACSHAAQLRKAAICLQRGYYTRMVGFPVVLGLFAFFNLLCPRAWVLCHLVQGQFEAIAIGTFGTILFMLLSIESLSLYKGRSGGGENPEDTRTVQDLEELPSNAAMITEALQAQGPKKHFGAPPLGCCWRTCMREHNLTALHLLRVSLMVRQYAYACVILGAFMMWAALALNTHRAQQVYLLYTWVLKVSGLVAGYGLGILYASTKKVLRPWGTTMKFICVKGIVVMNVVQDKLLEWSIEAFHSDEGTCLVEPSHPSRLEHLVHFWNSYLTVLEALAFAWLVFKAFPAGEVRDFAGHHLDLVEVELEQFHLTGQAKGGKAKSTEEQEEEGSEEESESVEQPAAQAAVVV</sequence>
<dbReference type="EMBL" id="HBGE01040997">
    <property type="protein sequence ID" value="CAD9136383.1"/>
    <property type="molecule type" value="Transcribed_RNA"/>
</dbReference>
<feature type="transmembrane region" description="Helical" evidence="6">
    <location>
        <begin position="232"/>
        <end position="252"/>
    </location>
</feature>
<evidence type="ECO:0000256" key="3">
    <source>
        <dbReference type="ARBA" id="ARBA00022989"/>
    </source>
</evidence>
<evidence type="ECO:0000256" key="5">
    <source>
        <dbReference type="SAM" id="MobiDB-lite"/>
    </source>
</evidence>
<feature type="transmembrane region" description="Helical" evidence="6">
    <location>
        <begin position="72"/>
        <end position="93"/>
    </location>
</feature>
<evidence type="ECO:0000313" key="7">
    <source>
        <dbReference type="EMBL" id="CAD9136383.1"/>
    </source>
</evidence>
<feature type="region of interest" description="Disordered" evidence="5">
    <location>
        <begin position="362"/>
        <end position="398"/>
    </location>
</feature>
<comment type="subcellular location">
    <subcellularLocation>
        <location evidence="1">Membrane</location>
        <topology evidence="1">Multi-pass membrane protein</topology>
    </subcellularLocation>
</comment>
<evidence type="ECO:0000256" key="6">
    <source>
        <dbReference type="SAM" id="Phobius"/>
    </source>
</evidence>
<evidence type="ECO:0000256" key="4">
    <source>
        <dbReference type="ARBA" id="ARBA00023136"/>
    </source>
</evidence>
<dbReference type="Pfam" id="PF03619">
    <property type="entry name" value="Solute_trans_a"/>
    <property type="match status" value="1"/>
</dbReference>
<proteinExistence type="predicted"/>
<evidence type="ECO:0000256" key="1">
    <source>
        <dbReference type="ARBA" id="ARBA00004141"/>
    </source>
</evidence>
<accession>A0A7S1QGV5</accession>
<feature type="compositionally biased region" description="Acidic residues" evidence="5">
    <location>
        <begin position="374"/>
        <end position="386"/>
    </location>
</feature>
<gene>
    <name evidence="7" type="ORF">ACAT0790_LOCUS24720</name>
</gene>
<feature type="transmembrane region" description="Helical" evidence="6">
    <location>
        <begin position="202"/>
        <end position="220"/>
    </location>
</feature>
<keyword evidence="3 6" id="KW-1133">Transmembrane helix</keyword>
<dbReference type="GO" id="GO:0016020">
    <property type="term" value="C:membrane"/>
    <property type="evidence" value="ECO:0007669"/>
    <property type="project" value="UniProtKB-SubCell"/>
</dbReference>
<keyword evidence="2 6" id="KW-0812">Transmembrane</keyword>
<protein>
    <submittedName>
        <fullName evidence="7">Uncharacterized protein</fullName>
    </submittedName>
</protein>
<organism evidence="7">
    <name type="scientific">Alexandrium catenella</name>
    <name type="common">Red tide dinoflagellate</name>
    <name type="synonym">Gonyaulax catenella</name>
    <dbReference type="NCBI Taxonomy" id="2925"/>
    <lineage>
        <taxon>Eukaryota</taxon>
        <taxon>Sar</taxon>
        <taxon>Alveolata</taxon>
        <taxon>Dinophyceae</taxon>
        <taxon>Gonyaulacales</taxon>
        <taxon>Pyrocystaceae</taxon>
        <taxon>Alexandrium</taxon>
    </lineage>
</organism>
<feature type="transmembrane region" description="Helical" evidence="6">
    <location>
        <begin position="105"/>
        <end position="127"/>
    </location>
</feature>
<reference evidence="7" key="1">
    <citation type="submission" date="2021-01" db="EMBL/GenBank/DDBJ databases">
        <authorList>
            <person name="Corre E."/>
            <person name="Pelletier E."/>
            <person name="Niang G."/>
            <person name="Scheremetjew M."/>
            <person name="Finn R."/>
            <person name="Kale V."/>
            <person name="Holt S."/>
            <person name="Cochrane G."/>
            <person name="Meng A."/>
            <person name="Brown T."/>
            <person name="Cohen L."/>
        </authorList>
    </citation>
    <scope>NUCLEOTIDE SEQUENCE</scope>
    <source>
        <strain evidence="7">OF101</strain>
    </source>
</reference>
<dbReference type="AlphaFoldDB" id="A0A7S1QGV5"/>
<dbReference type="InterPro" id="IPR005178">
    <property type="entry name" value="Ostalpha/TMEM184C"/>
</dbReference>
<feature type="transmembrane region" description="Helical" evidence="6">
    <location>
        <begin position="30"/>
        <end position="51"/>
    </location>
</feature>
<dbReference type="SMART" id="SM01417">
    <property type="entry name" value="Solute_trans_a"/>
    <property type="match status" value="1"/>
</dbReference>